<proteinExistence type="predicted"/>
<evidence type="ECO:0000256" key="1">
    <source>
        <dbReference type="SAM" id="Phobius"/>
    </source>
</evidence>
<protein>
    <submittedName>
        <fullName evidence="2">Uncharacterized protein</fullName>
    </submittedName>
</protein>
<keyword evidence="1" id="KW-0812">Transmembrane</keyword>
<evidence type="ECO:0000313" key="2">
    <source>
        <dbReference type="EMBL" id="MCY6483843.1"/>
    </source>
</evidence>
<sequence length="59" mass="7035">MEKKDVQEIIHKEIGEPLHELAKSFRKEKKKPNYTIIIVYIILGIYLIYTFYGLTKSIH</sequence>
<accession>A0ABT4CXY0</accession>
<dbReference type="EMBL" id="JAPQER010000002">
    <property type="protein sequence ID" value="MCY6483843.1"/>
    <property type="molecule type" value="Genomic_DNA"/>
</dbReference>
<dbReference type="RefSeq" id="WP_268040118.1">
    <property type="nucleotide sequence ID" value="NZ_JAPQER010000002.1"/>
</dbReference>
<keyword evidence="3" id="KW-1185">Reference proteome</keyword>
<evidence type="ECO:0000313" key="3">
    <source>
        <dbReference type="Proteomes" id="UP001078443"/>
    </source>
</evidence>
<reference evidence="2" key="1">
    <citation type="submission" date="2022-12" db="EMBL/GenBank/DDBJ databases">
        <authorList>
            <person name="Wang J."/>
        </authorList>
    </citation>
    <scope>NUCLEOTIDE SEQUENCE</scope>
    <source>
        <strain evidence="2">HY-45-18</strain>
    </source>
</reference>
<name>A0ABT4CXY0_9CLOT</name>
<keyword evidence="1" id="KW-0472">Membrane</keyword>
<comment type="caution">
    <text evidence="2">The sequence shown here is derived from an EMBL/GenBank/DDBJ whole genome shotgun (WGS) entry which is preliminary data.</text>
</comment>
<keyword evidence="1" id="KW-1133">Transmembrane helix</keyword>
<feature type="transmembrane region" description="Helical" evidence="1">
    <location>
        <begin position="33"/>
        <end position="52"/>
    </location>
</feature>
<gene>
    <name evidence="2" type="ORF">OW763_05705</name>
</gene>
<organism evidence="2 3">
    <name type="scientific">Clostridium aestuarii</name>
    <dbReference type="NCBI Taxonomy" id="338193"/>
    <lineage>
        <taxon>Bacteria</taxon>
        <taxon>Bacillati</taxon>
        <taxon>Bacillota</taxon>
        <taxon>Clostridia</taxon>
        <taxon>Eubacteriales</taxon>
        <taxon>Clostridiaceae</taxon>
        <taxon>Clostridium</taxon>
    </lineage>
</organism>
<dbReference type="Proteomes" id="UP001078443">
    <property type="component" value="Unassembled WGS sequence"/>
</dbReference>